<evidence type="ECO:0000313" key="4">
    <source>
        <dbReference type="Proteomes" id="UP000011625"/>
    </source>
</evidence>
<feature type="transmembrane region" description="Helical" evidence="1">
    <location>
        <begin position="27"/>
        <end position="47"/>
    </location>
</feature>
<dbReference type="PANTHER" id="PTHR37938">
    <property type="entry name" value="BLL0215 PROTEIN"/>
    <property type="match status" value="1"/>
</dbReference>
<protein>
    <submittedName>
        <fullName evidence="3">Membrane-flanked domain-containing protein</fullName>
    </submittedName>
</protein>
<feature type="domain" description="YdbS-like PH" evidence="2">
    <location>
        <begin position="81"/>
        <end position="152"/>
    </location>
</feature>
<dbReference type="PANTHER" id="PTHR37938:SF1">
    <property type="entry name" value="BLL0215 PROTEIN"/>
    <property type="match status" value="1"/>
</dbReference>
<keyword evidence="4" id="KW-1185">Reference proteome</keyword>
<dbReference type="AlphaFoldDB" id="M0N6C3"/>
<evidence type="ECO:0000313" key="3">
    <source>
        <dbReference type="EMBL" id="EMA52674.1"/>
    </source>
</evidence>
<keyword evidence="1" id="KW-0472">Membrane</keyword>
<organism evidence="3 4">
    <name type="scientific">Halococcus salifodinae DSM 8989</name>
    <dbReference type="NCBI Taxonomy" id="1227456"/>
    <lineage>
        <taxon>Archaea</taxon>
        <taxon>Methanobacteriati</taxon>
        <taxon>Methanobacteriota</taxon>
        <taxon>Stenosarchaea group</taxon>
        <taxon>Halobacteria</taxon>
        <taxon>Halobacteriales</taxon>
        <taxon>Halococcaceae</taxon>
        <taxon>Halococcus</taxon>
    </lineage>
</organism>
<sequence>MTSGVESTDWLPLTAGEEVLWAGTPSLAPATLPMAIGFGLSMVGVWLSREIEVPRVPEWVALVLVPIGLAIVAWAYLTRWSTRYVFTTKAIYEKTGVLSRSVTRIPIGRVQNTAFDQSVVERTLSYGDIAVYTAGSGGVNLALSNVPDPEHVNGLVTTQLSESAASGTDREVAEAGQPTT</sequence>
<gene>
    <name evidence="3" type="ORF">C450_11273</name>
</gene>
<feature type="transmembrane region" description="Helical" evidence="1">
    <location>
        <begin position="59"/>
        <end position="77"/>
    </location>
</feature>
<dbReference type="Proteomes" id="UP000011625">
    <property type="component" value="Unassembled WGS sequence"/>
</dbReference>
<dbReference type="Pfam" id="PF03703">
    <property type="entry name" value="bPH_2"/>
    <property type="match status" value="1"/>
</dbReference>
<reference evidence="3 4" key="1">
    <citation type="journal article" date="2014" name="PLoS Genet.">
        <title>Phylogenetically driven sequencing of extremely halophilic archaea reveals strategies for static and dynamic osmo-response.</title>
        <authorList>
            <person name="Becker E.A."/>
            <person name="Seitzer P.M."/>
            <person name="Tritt A."/>
            <person name="Larsen D."/>
            <person name="Krusor M."/>
            <person name="Yao A.I."/>
            <person name="Wu D."/>
            <person name="Madern D."/>
            <person name="Eisen J.A."/>
            <person name="Darling A.E."/>
            <person name="Facciotti M.T."/>
        </authorList>
    </citation>
    <scope>NUCLEOTIDE SEQUENCE [LARGE SCALE GENOMIC DNA]</scope>
    <source>
        <strain evidence="3 4">DSM 8989</strain>
    </source>
</reference>
<dbReference type="RefSeq" id="WP_005043426.1">
    <property type="nucleotide sequence ID" value="NZ_AOME01000054.1"/>
</dbReference>
<dbReference type="STRING" id="1227456.C450_11273"/>
<proteinExistence type="predicted"/>
<evidence type="ECO:0000256" key="1">
    <source>
        <dbReference type="SAM" id="Phobius"/>
    </source>
</evidence>
<dbReference type="EMBL" id="AOME01000054">
    <property type="protein sequence ID" value="EMA52674.1"/>
    <property type="molecule type" value="Genomic_DNA"/>
</dbReference>
<dbReference type="PATRIC" id="fig|1227456.3.peg.2288"/>
<name>M0N6C3_9EURY</name>
<keyword evidence="1" id="KW-1133">Transmembrane helix</keyword>
<comment type="caution">
    <text evidence="3">The sequence shown here is derived from an EMBL/GenBank/DDBJ whole genome shotgun (WGS) entry which is preliminary data.</text>
</comment>
<evidence type="ECO:0000259" key="2">
    <source>
        <dbReference type="Pfam" id="PF03703"/>
    </source>
</evidence>
<accession>M0N6C3</accession>
<dbReference type="OrthoDB" id="203544at2157"/>
<keyword evidence="1" id="KW-0812">Transmembrane</keyword>
<dbReference type="InterPro" id="IPR005182">
    <property type="entry name" value="YdbS-like_PH"/>
</dbReference>